<gene>
    <name evidence="1" type="ORF">FOZ63_018255</name>
</gene>
<evidence type="ECO:0000313" key="2">
    <source>
        <dbReference type="Proteomes" id="UP000553632"/>
    </source>
</evidence>
<accession>A0A7J6TLS7</accession>
<keyword evidence="2" id="KW-1185">Reference proteome</keyword>
<name>A0A7J6TLS7_PEROL</name>
<dbReference type="Proteomes" id="UP000553632">
    <property type="component" value="Unassembled WGS sequence"/>
</dbReference>
<feature type="non-terminal residue" evidence="1">
    <location>
        <position position="1"/>
    </location>
</feature>
<feature type="non-terminal residue" evidence="1">
    <location>
        <position position="150"/>
    </location>
</feature>
<protein>
    <submittedName>
        <fullName evidence="1">Uncharacterized protein</fullName>
    </submittedName>
</protein>
<proteinExistence type="predicted"/>
<reference evidence="1 2" key="1">
    <citation type="submission" date="2020-04" db="EMBL/GenBank/DDBJ databases">
        <title>Perkinsus olseni comparative genomics.</title>
        <authorList>
            <person name="Bogema D.R."/>
        </authorList>
    </citation>
    <scope>NUCLEOTIDE SEQUENCE [LARGE SCALE GENOMIC DNA]</scope>
    <source>
        <strain evidence="1 2">ATCC PRA-207</strain>
    </source>
</reference>
<comment type="caution">
    <text evidence="1">The sequence shown here is derived from an EMBL/GenBank/DDBJ whole genome shotgun (WGS) entry which is preliminary data.</text>
</comment>
<sequence length="150" mass="16865">VHDEHTCPDPSPQDLGLMAKRLAPDDFPRADSVGSRVKQRRTQGLSLKHNAVNNLLIKILLRHFRLVWYLPHPALPVLYVPHKFKTSVAQVSPVRPPGVSLDSLTSQHLRAKILRHLDDLHPDASGVYHIPDSPDLWNALVLSYHLTAHS</sequence>
<organism evidence="1 2">
    <name type="scientific">Perkinsus olseni</name>
    <name type="common">Perkinsus atlanticus</name>
    <dbReference type="NCBI Taxonomy" id="32597"/>
    <lineage>
        <taxon>Eukaryota</taxon>
        <taxon>Sar</taxon>
        <taxon>Alveolata</taxon>
        <taxon>Perkinsozoa</taxon>
        <taxon>Perkinsea</taxon>
        <taxon>Perkinsida</taxon>
        <taxon>Perkinsidae</taxon>
        <taxon>Perkinsus</taxon>
    </lineage>
</organism>
<evidence type="ECO:0000313" key="1">
    <source>
        <dbReference type="EMBL" id="KAF4745376.1"/>
    </source>
</evidence>
<dbReference type="AlphaFoldDB" id="A0A7J6TLS7"/>
<dbReference type="EMBL" id="JABANO010010306">
    <property type="protein sequence ID" value="KAF4745376.1"/>
    <property type="molecule type" value="Genomic_DNA"/>
</dbReference>